<evidence type="ECO:0008006" key="3">
    <source>
        <dbReference type="Google" id="ProtNLM"/>
    </source>
</evidence>
<evidence type="ECO:0000313" key="1">
    <source>
        <dbReference type="EMBL" id="KAK4518213.1"/>
    </source>
</evidence>
<keyword evidence="2" id="KW-1185">Reference proteome</keyword>
<dbReference type="RefSeq" id="XP_064684879.1">
    <property type="nucleotide sequence ID" value="XM_064820959.1"/>
</dbReference>
<dbReference type="GeneID" id="89945267"/>
<dbReference type="Proteomes" id="UP001304243">
    <property type="component" value="Unassembled WGS sequence"/>
</dbReference>
<sequence>MTSQNCSVNHLLPVELLQNILVHVTDIQDIKHYRLSCRLWHRISSKVAKAEVHVRLNCRARAVAFVNDLVQYSFIGPRVDKVSITTEKCDLLDLKNIASLCMNLKKLYFGHDVDMNKYLKMLYSNQVKLPHLQDIQIPRSTCLHYGIFAFGIYSRFHKTLANLELSVNPTLNQLLRRNYGGLAMFVSNFKQLKTLQLNYTRQKDMNSVDLQPLFSKYNGTLRKIKIDGIGELLIKSSTSKVRQQEDGLIEITIKGDTLDIQNLTLAINAMKRSNNVYIINRLVIYPSFNEQYGNTFVETVLEELSDYYQDHRHMVDMDTTNDSPMLIIGSKGASACKWIMTRTENHPYLLSWQMKDWSQI</sequence>
<proteinExistence type="predicted"/>
<dbReference type="SUPFAM" id="SSF81383">
    <property type="entry name" value="F-box domain"/>
    <property type="match status" value="1"/>
</dbReference>
<dbReference type="InterPro" id="IPR036047">
    <property type="entry name" value="F-box-like_dom_sf"/>
</dbReference>
<protein>
    <recommendedName>
        <fullName evidence="3">F-box domain-containing protein</fullName>
    </recommendedName>
</protein>
<evidence type="ECO:0000313" key="2">
    <source>
        <dbReference type="Proteomes" id="UP001304243"/>
    </source>
</evidence>
<gene>
    <name evidence="1" type="ORF">ATC70_001565</name>
</gene>
<comment type="caution">
    <text evidence="1">The sequence shown here is derived from an EMBL/GenBank/DDBJ whole genome shotgun (WGS) entry which is preliminary data.</text>
</comment>
<reference evidence="1 2" key="1">
    <citation type="submission" date="2022-11" db="EMBL/GenBank/DDBJ databases">
        <title>Mucor velutinosus strain NIH1002 WGS.</title>
        <authorList>
            <person name="Subramanian P."/>
            <person name="Mullikin J.C."/>
            <person name="Segre J.A."/>
            <person name="Zelazny A.M."/>
        </authorList>
    </citation>
    <scope>NUCLEOTIDE SEQUENCE [LARGE SCALE GENOMIC DNA]</scope>
    <source>
        <strain evidence="1 2">NIH1002</strain>
    </source>
</reference>
<accession>A0AAN7I1V2</accession>
<dbReference type="EMBL" id="JASEJX010000013">
    <property type="protein sequence ID" value="KAK4518213.1"/>
    <property type="molecule type" value="Genomic_DNA"/>
</dbReference>
<organism evidence="1 2">
    <name type="scientific">Mucor velutinosus</name>
    <dbReference type="NCBI Taxonomy" id="708070"/>
    <lineage>
        <taxon>Eukaryota</taxon>
        <taxon>Fungi</taxon>
        <taxon>Fungi incertae sedis</taxon>
        <taxon>Mucoromycota</taxon>
        <taxon>Mucoromycotina</taxon>
        <taxon>Mucoromycetes</taxon>
        <taxon>Mucorales</taxon>
        <taxon>Mucorineae</taxon>
        <taxon>Mucoraceae</taxon>
        <taxon>Mucor</taxon>
    </lineage>
</organism>
<name>A0AAN7I1V2_9FUNG</name>
<dbReference type="SUPFAM" id="SSF52047">
    <property type="entry name" value="RNI-like"/>
    <property type="match status" value="1"/>
</dbReference>
<dbReference type="AlphaFoldDB" id="A0AAN7I1V2"/>